<feature type="active site" description="Proton acceptor" evidence="2">
    <location>
        <position position="61"/>
    </location>
</feature>
<dbReference type="SUPFAM" id="SSF64005">
    <property type="entry name" value="Undecaprenyl diphosphate synthase"/>
    <property type="match status" value="1"/>
</dbReference>
<dbReference type="InterPro" id="IPR001441">
    <property type="entry name" value="UPP_synth-like"/>
</dbReference>
<feature type="binding site" evidence="2">
    <location>
        <begin position="14"/>
        <end position="17"/>
    </location>
    <ligand>
        <name>substrate</name>
    </ligand>
</feature>
<sequence length="230" mass="26679">MSALLQHVAIIMDGNGRWAERQGLPRLEGHRRGLETVRVIVEETGHLGIPFLTLYSFSTENWRRPLQEVQGLLALFEEAMLRYGEELKKNNVRVRFLGRREGLPEHLRAMMHELEEQTATNQGLTLNLALNYGGRDEILRAVQRFQKARGDWSALSEETFRAFLDTGSQPDPDLLIRTGGEQRISNFLLWQIAYTELWFTDILWPDFTVSHFHQALEDFARRKRKFGGLC</sequence>
<dbReference type="Pfam" id="PF01255">
    <property type="entry name" value="Prenyltransf"/>
    <property type="match status" value="1"/>
</dbReference>
<dbReference type="PROSITE" id="PS01066">
    <property type="entry name" value="UPP_SYNTHASE"/>
    <property type="match status" value="1"/>
</dbReference>
<keyword evidence="1 2" id="KW-0808">Transferase</keyword>
<feature type="binding site" evidence="2">
    <location>
        <position position="18"/>
    </location>
    <ligand>
        <name>substrate</name>
    </ligand>
</feature>
<dbReference type="PANTHER" id="PTHR10291">
    <property type="entry name" value="DEHYDRODOLICHYL DIPHOSPHATE SYNTHASE FAMILY MEMBER"/>
    <property type="match status" value="1"/>
</dbReference>
<name>A0A7V3YI05_9BACT</name>
<evidence type="ECO:0000256" key="2">
    <source>
        <dbReference type="HAMAP-Rule" id="MF_01139"/>
    </source>
</evidence>
<proteinExistence type="inferred from homology"/>
<dbReference type="PANTHER" id="PTHR10291:SF0">
    <property type="entry name" value="DEHYDRODOLICHYL DIPHOSPHATE SYNTHASE 2"/>
    <property type="match status" value="1"/>
</dbReference>
<feature type="binding site" evidence="2">
    <location>
        <position position="30"/>
    </location>
    <ligand>
        <name>substrate</name>
    </ligand>
</feature>
<keyword evidence="2" id="KW-0460">Magnesium</keyword>
<dbReference type="InterPro" id="IPR018520">
    <property type="entry name" value="UPP_synth-like_CS"/>
</dbReference>
<feature type="binding site" evidence="2">
    <location>
        <position position="13"/>
    </location>
    <ligand>
        <name>Mg(2+)</name>
        <dbReference type="ChEBI" id="CHEBI:18420"/>
    </ligand>
</feature>
<dbReference type="CDD" id="cd00475">
    <property type="entry name" value="Cis_IPPS"/>
    <property type="match status" value="1"/>
</dbReference>
<protein>
    <recommendedName>
        <fullName evidence="2">Isoprenyl transferase</fullName>
        <ecNumber evidence="2">2.5.1.-</ecNumber>
    </recommendedName>
</protein>
<comment type="subunit">
    <text evidence="2">Homodimer.</text>
</comment>
<gene>
    <name evidence="3" type="primary">uppS</name>
    <name evidence="3" type="ORF">ENV30_07865</name>
</gene>
<dbReference type="GO" id="GO:0045547">
    <property type="term" value="F:ditrans,polycis-polyprenyl diphosphate synthase [(2E,6E)-farnesyl diphosphate specific] activity"/>
    <property type="evidence" value="ECO:0007669"/>
    <property type="project" value="TreeGrafter"/>
</dbReference>
<comment type="caution">
    <text evidence="3">The sequence shown here is derived from an EMBL/GenBank/DDBJ whole genome shotgun (WGS) entry which is preliminary data.</text>
</comment>
<evidence type="ECO:0000256" key="1">
    <source>
        <dbReference type="ARBA" id="ARBA00022679"/>
    </source>
</evidence>
<evidence type="ECO:0000313" key="3">
    <source>
        <dbReference type="EMBL" id="HGI31201.1"/>
    </source>
</evidence>
<reference evidence="3" key="1">
    <citation type="journal article" date="2020" name="mSystems">
        <title>Genome- and Community-Level Interaction Insights into Carbon Utilization and Element Cycling Functions of Hydrothermarchaeota in Hydrothermal Sediment.</title>
        <authorList>
            <person name="Zhou Z."/>
            <person name="Liu Y."/>
            <person name="Xu W."/>
            <person name="Pan J."/>
            <person name="Luo Z.H."/>
            <person name="Li M."/>
        </authorList>
    </citation>
    <scope>NUCLEOTIDE SEQUENCE [LARGE SCALE GENOMIC DNA]</scope>
    <source>
        <strain evidence="3">SpSt-747</strain>
    </source>
</reference>
<feature type="binding site" evidence="2">
    <location>
        <begin position="58"/>
        <end position="60"/>
    </location>
    <ligand>
        <name>substrate</name>
    </ligand>
</feature>
<comment type="cofactor">
    <cofactor evidence="2">
        <name>Mg(2+)</name>
        <dbReference type="ChEBI" id="CHEBI:18420"/>
    </cofactor>
    <text evidence="2">Binds 2 magnesium ions per subunit.</text>
</comment>
<feature type="binding site" evidence="2">
    <location>
        <position position="177"/>
    </location>
    <ligand>
        <name>substrate</name>
    </ligand>
</feature>
<feature type="binding site" evidence="2">
    <location>
        <position position="64"/>
    </location>
    <ligand>
        <name>substrate</name>
    </ligand>
</feature>
<comment type="similarity">
    <text evidence="2">Belongs to the UPP synthase family.</text>
</comment>
<dbReference type="InterPro" id="IPR036424">
    <property type="entry name" value="UPP_synth-like_sf"/>
</dbReference>
<feature type="binding site" evidence="2">
    <location>
        <position position="196"/>
    </location>
    <ligand>
        <name>Mg(2+)</name>
        <dbReference type="ChEBI" id="CHEBI:18420"/>
    </ligand>
</feature>
<organism evidence="3">
    <name type="scientific">Candidatus Caldatribacterium californiense</name>
    <dbReference type="NCBI Taxonomy" id="1454726"/>
    <lineage>
        <taxon>Bacteria</taxon>
        <taxon>Pseudomonadati</taxon>
        <taxon>Atribacterota</taxon>
        <taxon>Atribacteria</taxon>
        <taxon>Atribacterales</taxon>
        <taxon>Candidatus Caldatribacteriaceae</taxon>
        <taxon>Candidatus Caldatribacterium</taxon>
    </lineage>
</organism>
<dbReference type="HAMAP" id="MF_01139">
    <property type="entry name" value="ISPT"/>
    <property type="match status" value="1"/>
</dbReference>
<dbReference type="GO" id="GO:0016094">
    <property type="term" value="P:polyprenol biosynthetic process"/>
    <property type="evidence" value="ECO:0007669"/>
    <property type="project" value="TreeGrafter"/>
</dbReference>
<dbReference type="EMBL" id="DTFV01000115">
    <property type="protein sequence ID" value="HGI31201.1"/>
    <property type="molecule type" value="Genomic_DNA"/>
</dbReference>
<keyword evidence="2" id="KW-0479">Metal-binding</keyword>
<feature type="binding site" evidence="2">
    <location>
        <position position="26"/>
    </location>
    <ligand>
        <name>substrate</name>
    </ligand>
</feature>
<dbReference type="Gene3D" id="3.40.1180.10">
    <property type="entry name" value="Decaprenyl diphosphate synthase-like"/>
    <property type="match status" value="1"/>
</dbReference>
<feature type="binding site" evidence="2">
    <location>
        <begin position="183"/>
        <end position="185"/>
    </location>
    <ligand>
        <name>substrate</name>
    </ligand>
</feature>
<comment type="function">
    <text evidence="2">Catalyzes the condensation of isopentenyl diphosphate (IPP) with allylic pyrophosphates generating different type of terpenoids.</text>
</comment>
<dbReference type="GO" id="GO:0000287">
    <property type="term" value="F:magnesium ion binding"/>
    <property type="evidence" value="ECO:0007669"/>
    <property type="project" value="UniProtKB-UniRule"/>
</dbReference>
<dbReference type="EC" id="2.5.1.-" evidence="2"/>
<accession>A0A7V3YI05</accession>
<dbReference type="NCBIfam" id="TIGR00055">
    <property type="entry name" value="uppS"/>
    <property type="match status" value="1"/>
</dbReference>
<dbReference type="FunFam" id="3.40.1180.10:FF:000001">
    <property type="entry name" value="(2E,6E)-farnesyl-diphosphate-specific ditrans,polycis-undecaprenyl-diphosphate synthase"/>
    <property type="match status" value="1"/>
</dbReference>
<feature type="binding site" evidence="2">
    <location>
        <position position="62"/>
    </location>
    <ligand>
        <name>substrate</name>
    </ligand>
</feature>
<dbReference type="AlphaFoldDB" id="A0A7V3YI05"/>
<feature type="active site" evidence="2">
    <location>
        <position position="13"/>
    </location>
</feature>